<dbReference type="HOGENOM" id="CLU_1323107_0_0_1"/>
<proteinExistence type="predicted"/>
<feature type="repeat" description="TPR" evidence="3">
    <location>
        <begin position="95"/>
        <end position="128"/>
    </location>
</feature>
<keyword evidence="6" id="KW-1185">Reference proteome</keyword>
<dbReference type="PaxDb" id="55529-EKX45124"/>
<dbReference type="SMART" id="SM00028">
    <property type="entry name" value="TPR"/>
    <property type="match status" value="2"/>
</dbReference>
<dbReference type="Gene3D" id="1.25.40.10">
    <property type="entry name" value="Tetratricopeptide repeat domain"/>
    <property type="match status" value="1"/>
</dbReference>
<dbReference type="InterPro" id="IPR019734">
    <property type="entry name" value="TPR_rpt"/>
</dbReference>
<dbReference type="SUPFAM" id="SSF48452">
    <property type="entry name" value="TPR-like"/>
    <property type="match status" value="1"/>
</dbReference>
<dbReference type="EMBL" id="JH993001">
    <property type="protein sequence ID" value="EKX45124.1"/>
    <property type="molecule type" value="Genomic_DNA"/>
</dbReference>
<dbReference type="RefSeq" id="XP_005832104.1">
    <property type="nucleotide sequence ID" value="XM_005832047.1"/>
</dbReference>
<dbReference type="InterPro" id="IPR011990">
    <property type="entry name" value="TPR-like_helical_dom_sf"/>
</dbReference>
<evidence type="ECO:0000256" key="2">
    <source>
        <dbReference type="ARBA" id="ARBA00022803"/>
    </source>
</evidence>
<reference evidence="6" key="2">
    <citation type="submission" date="2012-11" db="EMBL/GenBank/DDBJ databases">
        <authorList>
            <person name="Kuo A."/>
            <person name="Curtis B.A."/>
            <person name="Tanifuji G."/>
            <person name="Burki F."/>
            <person name="Gruber A."/>
            <person name="Irimia M."/>
            <person name="Maruyama S."/>
            <person name="Arias M.C."/>
            <person name="Ball S.G."/>
            <person name="Gile G.H."/>
            <person name="Hirakawa Y."/>
            <person name="Hopkins J.F."/>
            <person name="Rensing S.A."/>
            <person name="Schmutz J."/>
            <person name="Symeonidi A."/>
            <person name="Elias M."/>
            <person name="Eveleigh R.J."/>
            <person name="Herman E.K."/>
            <person name="Klute M.J."/>
            <person name="Nakayama T."/>
            <person name="Obornik M."/>
            <person name="Reyes-Prieto A."/>
            <person name="Armbrust E.V."/>
            <person name="Aves S.J."/>
            <person name="Beiko R.G."/>
            <person name="Coutinho P."/>
            <person name="Dacks J.B."/>
            <person name="Durnford D.G."/>
            <person name="Fast N.M."/>
            <person name="Green B.R."/>
            <person name="Grisdale C."/>
            <person name="Hempe F."/>
            <person name="Henrissat B."/>
            <person name="Hoppner M.P."/>
            <person name="Ishida K.-I."/>
            <person name="Kim E."/>
            <person name="Koreny L."/>
            <person name="Kroth P.G."/>
            <person name="Liu Y."/>
            <person name="Malik S.-B."/>
            <person name="Maier U.G."/>
            <person name="McRose D."/>
            <person name="Mock T."/>
            <person name="Neilson J.A."/>
            <person name="Onodera N.T."/>
            <person name="Poole A.M."/>
            <person name="Pritham E.J."/>
            <person name="Richards T.A."/>
            <person name="Rocap G."/>
            <person name="Roy S.W."/>
            <person name="Sarai C."/>
            <person name="Schaack S."/>
            <person name="Shirato S."/>
            <person name="Slamovits C.H."/>
            <person name="Spencer D.F."/>
            <person name="Suzuki S."/>
            <person name="Worden A.Z."/>
            <person name="Zauner S."/>
            <person name="Barry K."/>
            <person name="Bell C."/>
            <person name="Bharti A.K."/>
            <person name="Crow J.A."/>
            <person name="Grimwood J."/>
            <person name="Kramer R."/>
            <person name="Lindquist E."/>
            <person name="Lucas S."/>
            <person name="Salamov A."/>
            <person name="McFadden G.I."/>
            <person name="Lane C.E."/>
            <person name="Keeling P.J."/>
            <person name="Gray M.W."/>
            <person name="Grigoriev I.V."/>
            <person name="Archibald J.M."/>
        </authorList>
    </citation>
    <scope>NUCLEOTIDE SEQUENCE</scope>
    <source>
        <strain evidence="6">CCMP2712</strain>
    </source>
</reference>
<dbReference type="PROSITE" id="PS50005">
    <property type="entry name" value="TPR"/>
    <property type="match status" value="1"/>
</dbReference>
<evidence type="ECO:0000256" key="3">
    <source>
        <dbReference type="PROSITE-ProRule" id="PRU00339"/>
    </source>
</evidence>
<dbReference type="OrthoDB" id="2942533at2759"/>
<gene>
    <name evidence="4" type="ORF">GUITHDRAFT_109169</name>
</gene>
<dbReference type="EnsemblProtists" id="EKX45124">
    <property type="protein sequence ID" value="EKX45124"/>
    <property type="gene ID" value="GUITHDRAFT_109169"/>
</dbReference>
<organism evidence="4">
    <name type="scientific">Guillardia theta (strain CCMP2712)</name>
    <name type="common">Cryptophyte</name>
    <dbReference type="NCBI Taxonomy" id="905079"/>
    <lineage>
        <taxon>Eukaryota</taxon>
        <taxon>Cryptophyceae</taxon>
        <taxon>Pyrenomonadales</taxon>
        <taxon>Geminigeraceae</taxon>
        <taxon>Guillardia</taxon>
    </lineage>
</organism>
<dbReference type="Pfam" id="PF07719">
    <property type="entry name" value="TPR_2"/>
    <property type="match status" value="1"/>
</dbReference>
<keyword evidence="2 3" id="KW-0802">TPR repeat</keyword>
<protein>
    <submittedName>
        <fullName evidence="4 5">Uncharacterized protein</fullName>
    </submittedName>
</protein>
<dbReference type="Proteomes" id="UP000011087">
    <property type="component" value="Unassembled WGS sequence"/>
</dbReference>
<keyword evidence="1" id="KW-0677">Repeat</keyword>
<dbReference type="KEGG" id="gtt:GUITHDRAFT_109169"/>
<reference evidence="4 6" key="1">
    <citation type="journal article" date="2012" name="Nature">
        <title>Algal genomes reveal evolutionary mosaicism and the fate of nucleomorphs.</title>
        <authorList>
            <consortium name="DOE Joint Genome Institute"/>
            <person name="Curtis B.A."/>
            <person name="Tanifuji G."/>
            <person name="Burki F."/>
            <person name="Gruber A."/>
            <person name="Irimia M."/>
            <person name="Maruyama S."/>
            <person name="Arias M.C."/>
            <person name="Ball S.G."/>
            <person name="Gile G.H."/>
            <person name="Hirakawa Y."/>
            <person name="Hopkins J.F."/>
            <person name="Kuo A."/>
            <person name="Rensing S.A."/>
            <person name="Schmutz J."/>
            <person name="Symeonidi A."/>
            <person name="Elias M."/>
            <person name="Eveleigh R.J."/>
            <person name="Herman E.K."/>
            <person name="Klute M.J."/>
            <person name="Nakayama T."/>
            <person name="Obornik M."/>
            <person name="Reyes-Prieto A."/>
            <person name="Armbrust E.V."/>
            <person name="Aves S.J."/>
            <person name="Beiko R.G."/>
            <person name="Coutinho P."/>
            <person name="Dacks J.B."/>
            <person name="Durnford D.G."/>
            <person name="Fast N.M."/>
            <person name="Green B.R."/>
            <person name="Grisdale C.J."/>
            <person name="Hempel F."/>
            <person name="Henrissat B."/>
            <person name="Hoppner M.P."/>
            <person name="Ishida K."/>
            <person name="Kim E."/>
            <person name="Koreny L."/>
            <person name="Kroth P.G."/>
            <person name="Liu Y."/>
            <person name="Malik S.B."/>
            <person name="Maier U.G."/>
            <person name="McRose D."/>
            <person name="Mock T."/>
            <person name="Neilson J.A."/>
            <person name="Onodera N.T."/>
            <person name="Poole A.M."/>
            <person name="Pritham E.J."/>
            <person name="Richards T.A."/>
            <person name="Rocap G."/>
            <person name="Roy S.W."/>
            <person name="Sarai C."/>
            <person name="Schaack S."/>
            <person name="Shirato S."/>
            <person name="Slamovits C.H."/>
            <person name="Spencer D.F."/>
            <person name="Suzuki S."/>
            <person name="Worden A.Z."/>
            <person name="Zauner S."/>
            <person name="Barry K."/>
            <person name="Bell C."/>
            <person name="Bharti A.K."/>
            <person name="Crow J.A."/>
            <person name="Grimwood J."/>
            <person name="Kramer R."/>
            <person name="Lindquist E."/>
            <person name="Lucas S."/>
            <person name="Salamov A."/>
            <person name="McFadden G.I."/>
            <person name="Lane C.E."/>
            <person name="Keeling P.J."/>
            <person name="Gray M.W."/>
            <person name="Grigoriev I.V."/>
            <person name="Archibald J.M."/>
        </authorList>
    </citation>
    <scope>NUCLEOTIDE SEQUENCE</scope>
    <source>
        <strain evidence="4 6">CCMP2712</strain>
    </source>
</reference>
<dbReference type="InterPro" id="IPR013105">
    <property type="entry name" value="TPR_2"/>
</dbReference>
<evidence type="ECO:0000313" key="5">
    <source>
        <dbReference type="EnsemblProtists" id="EKX45124"/>
    </source>
</evidence>
<evidence type="ECO:0000256" key="1">
    <source>
        <dbReference type="ARBA" id="ARBA00022737"/>
    </source>
</evidence>
<dbReference type="AlphaFoldDB" id="L1JAJ4"/>
<sequence length="208" mass="23789">MEEGEEETVYFDDFDEWRGAKAHDMRPGGSNMVLTGCQATCSIEHLRILATKPFICCGFIARLFNYGSLESLASDDLMGLKAKLQDAVVKDPYDKESWNNLGRVLHLFGDREGCLQCFEEAIRIDPKDPSLLHNAGVAAESFKSFEKAERFYAKAVKVQSDFVPARINRAMLLLHLFNDVVQPIKDLNEVFEHLNMKLTYLIIRFWNF</sequence>
<accession>L1JAJ4</accession>
<name>L1JAJ4_GUITC</name>
<reference evidence="5" key="3">
    <citation type="submission" date="2016-03" db="UniProtKB">
        <authorList>
            <consortium name="EnsemblProtists"/>
        </authorList>
    </citation>
    <scope>IDENTIFICATION</scope>
</reference>
<dbReference type="GeneID" id="17301656"/>
<dbReference type="Pfam" id="PF13181">
    <property type="entry name" value="TPR_8"/>
    <property type="match status" value="1"/>
</dbReference>
<evidence type="ECO:0000313" key="6">
    <source>
        <dbReference type="Proteomes" id="UP000011087"/>
    </source>
</evidence>
<evidence type="ECO:0000313" key="4">
    <source>
        <dbReference type="EMBL" id="EKX45124.1"/>
    </source>
</evidence>